<dbReference type="GeneID" id="28822626"/>
<dbReference type="RefSeq" id="XP_018075052.1">
    <property type="nucleotide sequence ID" value="XM_018212900.1"/>
</dbReference>
<dbReference type="KEGG" id="psco:LY89DRAFT_666343"/>
<sequence>MAPSDRKMNVINMTTANHEKWTDILEAVDTGKPVTFAMSEPYKVTGAQSNSYWSGRFMALDSKIRNEAFDQKIVDYNSEKLDRAIAKGDEEIDEGEVEALNQRWHKSRLNKVVDGYTKTVEMRMTDEEFDRTVKVFKQLGKECGDKAAETSLSDWQELYARTKDTRELLPVGGFMTDGERRAWETKTRMELRAQREWNQARHLAETAENEEATAAKAAQKKGPLARVSDFFKKSG</sequence>
<accession>A0A194XLQ3</accession>
<proteinExistence type="predicted"/>
<dbReference type="OrthoDB" id="3557758at2759"/>
<protein>
    <submittedName>
        <fullName evidence="2">Uncharacterized protein</fullName>
    </submittedName>
</protein>
<dbReference type="EMBL" id="KQ947409">
    <property type="protein sequence ID" value="KUJ20697.1"/>
    <property type="molecule type" value="Genomic_DNA"/>
</dbReference>
<evidence type="ECO:0000313" key="2">
    <source>
        <dbReference type="EMBL" id="KUJ20697.1"/>
    </source>
</evidence>
<feature type="region of interest" description="Disordered" evidence="1">
    <location>
        <begin position="205"/>
        <end position="235"/>
    </location>
</feature>
<organism evidence="2 3">
    <name type="scientific">Mollisia scopiformis</name>
    <name type="common">Conifer needle endophyte fungus</name>
    <name type="synonym">Phialocephala scopiformis</name>
    <dbReference type="NCBI Taxonomy" id="149040"/>
    <lineage>
        <taxon>Eukaryota</taxon>
        <taxon>Fungi</taxon>
        <taxon>Dikarya</taxon>
        <taxon>Ascomycota</taxon>
        <taxon>Pezizomycotina</taxon>
        <taxon>Leotiomycetes</taxon>
        <taxon>Helotiales</taxon>
        <taxon>Mollisiaceae</taxon>
        <taxon>Mollisia</taxon>
    </lineage>
</organism>
<dbReference type="AlphaFoldDB" id="A0A194XLQ3"/>
<reference evidence="2 3" key="1">
    <citation type="submission" date="2015-10" db="EMBL/GenBank/DDBJ databases">
        <title>Full genome of DAOMC 229536 Phialocephala scopiformis, a fungal endophyte of spruce producing the potent anti-insectan compound rugulosin.</title>
        <authorList>
            <consortium name="DOE Joint Genome Institute"/>
            <person name="Walker A.K."/>
            <person name="Frasz S.L."/>
            <person name="Seifert K.A."/>
            <person name="Miller J.D."/>
            <person name="Mondo S.J."/>
            <person name="Labutti K."/>
            <person name="Lipzen A."/>
            <person name="Dockter R."/>
            <person name="Kennedy M."/>
            <person name="Grigoriev I.V."/>
            <person name="Spatafora J.W."/>
        </authorList>
    </citation>
    <scope>NUCLEOTIDE SEQUENCE [LARGE SCALE GENOMIC DNA]</scope>
    <source>
        <strain evidence="2 3">CBS 120377</strain>
    </source>
</reference>
<evidence type="ECO:0000256" key="1">
    <source>
        <dbReference type="SAM" id="MobiDB-lite"/>
    </source>
</evidence>
<name>A0A194XLQ3_MOLSC</name>
<dbReference type="Proteomes" id="UP000070700">
    <property type="component" value="Unassembled WGS sequence"/>
</dbReference>
<gene>
    <name evidence="2" type="ORF">LY89DRAFT_666343</name>
</gene>
<dbReference type="InParanoid" id="A0A194XLQ3"/>
<keyword evidence="3" id="KW-1185">Reference proteome</keyword>
<evidence type="ECO:0000313" key="3">
    <source>
        <dbReference type="Proteomes" id="UP000070700"/>
    </source>
</evidence>